<name>A0A2G8SP92_9APHY</name>
<dbReference type="Proteomes" id="UP000230002">
    <property type="component" value="Unassembled WGS sequence"/>
</dbReference>
<proteinExistence type="predicted"/>
<keyword evidence="3" id="KW-1185">Reference proteome</keyword>
<feature type="compositionally biased region" description="Polar residues" evidence="1">
    <location>
        <begin position="314"/>
        <end position="327"/>
    </location>
</feature>
<accession>A0A2G8SP92</accession>
<gene>
    <name evidence="2" type="ORF">GSI_02307</name>
</gene>
<feature type="region of interest" description="Disordered" evidence="1">
    <location>
        <begin position="254"/>
        <end position="335"/>
    </location>
</feature>
<dbReference type="OrthoDB" id="3223825at2759"/>
<feature type="compositionally biased region" description="Acidic residues" evidence="1">
    <location>
        <begin position="270"/>
        <end position="280"/>
    </location>
</feature>
<feature type="compositionally biased region" description="Basic and acidic residues" evidence="1">
    <location>
        <begin position="260"/>
        <end position="269"/>
    </location>
</feature>
<protein>
    <submittedName>
        <fullName evidence="2">Uncharacterized protein</fullName>
    </submittedName>
</protein>
<organism evidence="2 3">
    <name type="scientific">Ganoderma sinense ZZ0214-1</name>
    <dbReference type="NCBI Taxonomy" id="1077348"/>
    <lineage>
        <taxon>Eukaryota</taxon>
        <taxon>Fungi</taxon>
        <taxon>Dikarya</taxon>
        <taxon>Basidiomycota</taxon>
        <taxon>Agaricomycotina</taxon>
        <taxon>Agaricomycetes</taxon>
        <taxon>Polyporales</taxon>
        <taxon>Polyporaceae</taxon>
        <taxon>Ganoderma</taxon>
    </lineage>
</organism>
<dbReference type="AlphaFoldDB" id="A0A2G8SP92"/>
<comment type="caution">
    <text evidence="2">The sequence shown here is derived from an EMBL/GenBank/DDBJ whole genome shotgun (WGS) entry which is preliminary data.</text>
</comment>
<sequence>MDALDTKGKEKATDDALFTERLEMLFEQCLGNLRSFADREGRPFEEVRRRMAELHCKFLFGGILSQPSVDDHRERVRSVLEKVSREFESLETLAGVQSFFLVVNPHDSDDQGFLGGTVAGREFWRGHRGCGAPGAEAFKAQCMRITTQRPTAVPVQAILPTVQNTAPRKAPPAREIKNELYAGIRHALRTVSGVRKAEMKWTNHAKLVVYKVRINGWPDNIPVQNPSVLSSTQNKLLLELLREGKLYFSRLEDGSASETNAKDEVSSEREGEDAIFEDWLSEGTEGAGYEAPAPQDDSTRSSPAPSMLHADESQGMSQADNAETISTLKRKRVED</sequence>
<evidence type="ECO:0000313" key="3">
    <source>
        <dbReference type="Proteomes" id="UP000230002"/>
    </source>
</evidence>
<evidence type="ECO:0000256" key="1">
    <source>
        <dbReference type="SAM" id="MobiDB-lite"/>
    </source>
</evidence>
<dbReference type="EMBL" id="AYKW01000003">
    <property type="protein sequence ID" value="PIL35579.1"/>
    <property type="molecule type" value="Genomic_DNA"/>
</dbReference>
<evidence type="ECO:0000313" key="2">
    <source>
        <dbReference type="EMBL" id="PIL35579.1"/>
    </source>
</evidence>
<reference evidence="2 3" key="1">
    <citation type="journal article" date="2015" name="Sci. Rep.">
        <title>Chromosome-level genome map provides insights into diverse defense mechanisms in the medicinal fungus Ganoderma sinense.</title>
        <authorList>
            <person name="Zhu Y."/>
            <person name="Xu J."/>
            <person name="Sun C."/>
            <person name="Zhou S."/>
            <person name="Xu H."/>
            <person name="Nelson D.R."/>
            <person name="Qian J."/>
            <person name="Song J."/>
            <person name="Luo H."/>
            <person name="Xiang L."/>
            <person name="Li Y."/>
            <person name="Xu Z."/>
            <person name="Ji A."/>
            <person name="Wang L."/>
            <person name="Lu S."/>
            <person name="Hayward A."/>
            <person name="Sun W."/>
            <person name="Li X."/>
            <person name="Schwartz D.C."/>
            <person name="Wang Y."/>
            <person name="Chen S."/>
        </authorList>
    </citation>
    <scope>NUCLEOTIDE SEQUENCE [LARGE SCALE GENOMIC DNA]</scope>
    <source>
        <strain evidence="2 3">ZZ0214-1</strain>
    </source>
</reference>